<dbReference type="InterPro" id="IPR020843">
    <property type="entry name" value="ER"/>
</dbReference>
<evidence type="ECO:0000259" key="4">
    <source>
        <dbReference type="SMART" id="SM00829"/>
    </source>
</evidence>
<dbReference type="PANTHER" id="PTHR45348:SF2">
    <property type="entry name" value="ZINC-TYPE ALCOHOL DEHYDROGENASE-LIKE PROTEIN C2E1P3.01"/>
    <property type="match status" value="1"/>
</dbReference>
<dbReference type="Proteomes" id="UP001642482">
    <property type="component" value="Unassembled WGS sequence"/>
</dbReference>
<dbReference type="Pfam" id="PF08240">
    <property type="entry name" value="ADH_N"/>
    <property type="match status" value="1"/>
</dbReference>
<evidence type="ECO:0000313" key="5">
    <source>
        <dbReference type="EMBL" id="CAK7215389.1"/>
    </source>
</evidence>
<keyword evidence="2" id="KW-0560">Oxidoreductase</keyword>
<accession>A0ABP0B732</accession>
<dbReference type="InterPro" id="IPR013149">
    <property type="entry name" value="ADH-like_C"/>
</dbReference>
<gene>
    <name evidence="5" type="ORF">SEUCBS140593_002513</name>
</gene>
<comment type="caution">
    <text evidence="5">The sequence shown here is derived from an EMBL/GenBank/DDBJ whole genome shotgun (WGS) entry which is preliminary data.</text>
</comment>
<evidence type="ECO:0000256" key="2">
    <source>
        <dbReference type="ARBA" id="ARBA00023002"/>
    </source>
</evidence>
<dbReference type="SUPFAM" id="SSF51735">
    <property type="entry name" value="NAD(P)-binding Rossmann-fold domains"/>
    <property type="match status" value="1"/>
</dbReference>
<dbReference type="EMBL" id="CAWUHD010000017">
    <property type="protein sequence ID" value="CAK7215389.1"/>
    <property type="molecule type" value="Genomic_DNA"/>
</dbReference>
<dbReference type="Gene3D" id="3.40.50.720">
    <property type="entry name" value="NAD(P)-binding Rossmann-like Domain"/>
    <property type="match status" value="1"/>
</dbReference>
<reference evidence="5 6" key="1">
    <citation type="submission" date="2024-01" db="EMBL/GenBank/DDBJ databases">
        <authorList>
            <person name="Allen C."/>
            <person name="Tagirdzhanova G."/>
        </authorList>
    </citation>
    <scope>NUCLEOTIDE SEQUENCE [LARGE SCALE GENOMIC DNA]</scope>
</reference>
<feature type="region of interest" description="Disordered" evidence="3">
    <location>
        <begin position="85"/>
        <end position="113"/>
    </location>
</feature>
<dbReference type="SMART" id="SM00829">
    <property type="entry name" value="PKS_ER"/>
    <property type="match status" value="1"/>
</dbReference>
<dbReference type="CDD" id="cd08249">
    <property type="entry name" value="enoyl_reductase_like"/>
    <property type="match status" value="1"/>
</dbReference>
<protein>
    <recommendedName>
        <fullName evidence="4">Enoyl reductase (ER) domain-containing protein</fullName>
    </recommendedName>
</protein>
<feature type="domain" description="Enoyl reductase (ER)" evidence="4">
    <location>
        <begin position="140"/>
        <end position="462"/>
    </location>
</feature>
<dbReference type="InterPro" id="IPR013154">
    <property type="entry name" value="ADH-like_N"/>
</dbReference>
<evidence type="ECO:0000256" key="3">
    <source>
        <dbReference type="SAM" id="MobiDB-lite"/>
    </source>
</evidence>
<evidence type="ECO:0000256" key="1">
    <source>
        <dbReference type="ARBA" id="ARBA00008072"/>
    </source>
</evidence>
<dbReference type="Pfam" id="PF00107">
    <property type="entry name" value="ADH_zinc_N"/>
    <property type="match status" value="1"/>
</dbReference>
<dbReference type="Gene3D" id="3.90.180.10">
    <property type="entry name" value="Medium-chain alcohol dehydrogenases, catalytic domain"/>
    <property type="match status" value="1"/>
</dbReference>
<dbReference type="InterPro" id="IPR011032">
    <property type="entry name" value="GroES-like_sf"/>
</dbReference>
<feature type="compositionally biased region" description="Polar residues" evidence="3">
    <location>
        <begin position="91"/>
        <end position="106"/>
    </location>
</feature>
<dbReference type="PANTHER" id="PTHR45348">
    <property type="entry name" value="HYPOTHETICAL OXIDOREDUCTASE (EUROFUNG)"/>
    <property type="match status" value="1"/>
</dbReference>
<sequence>MTTIIQEHPVLFLETAEPVQTADTQEQVVSPPLTAATIDIKVFNSTDVVVEEVIEPRSIDSTISDADMSQTDSFVPSRASSATSLASTATNVSEASTAPSTVGDDTSYQEEKPTVIEETVPEPTYSALLITPERGYELVSSFPAPTAASLAPTEVMIRNKATGLNHIDWMSVAYNFCLPSLPWVTGREMAGVVEAVGSDVSGVKPGDAVWTTTYYKDRRAGCFQDLVVVPQHTVFPIPTTLDFHTAACLGVAGVTAAMTLWQWLNVPMARSTEAPSETSEKEKEVLLVWGGSTVTGQFAIQLAAQAGLEIVAVCSTATADLVRSRGATHVVTYTGKTDMHVIGEILCCSGGRLTRAIDLVGAKTAKLVLQVIAASGRTVDFAPLAFMSSKDVVPANVRVHTVEIKQFVLNEASGVYGQRLNELVASGAVLLPAVRVLEGGLAAVEQGLAMVKEGNLDGKKLVVAF</sequence>
<proteinExistence type="inferred from homology"/>
<dbReference type="InterPro" id="IPR047122">
    <property type="entry name" value="Trans-enoyl_RdTase-like"/>
</dbReference>
<organism evidence="5 6">
    <name type="scientific">Sporothrix eucalyptigena</name>
    <dbReference type="NCBI Taxonomy" id="1812306"/>
    <lineage>
        <taxon>Eukaryota</taxon>
        <taxon>Fungi</taxon>
        <taxon>Dikarya</taxon>
        <taxon>Ascomycota</taxon>
        <taxon>Pezizomycotina</taxon>
        <taxon>Sordariomycetes</taxon>
        <taxon>Sordariomycetidae</taxon>
        <taxon>Ophiostomatales</taxon>
        <taxon>Ophiostomataceae</taxon>
        <taxon>Sporothrix</taxon>
    </lineage>
</organism>
<comment type="similarity">
    <text evidence="1">Belongs to the zinc-containing alcohol dehydrogenase family.</text>
</comment>
<dbReference type="InterPro" id="IPR036291">
    <property type="entry name" value="NAD(P)-bd_dom_sf"/>
</dbReference>
<name>A0ABP0B732_9PEZI</name>
<evidence type="ECO:0000313" key="6">
    <source>
        <dbReference type="Proteomes" id="UP001642482"/>
    </source>
</evidence>
<dbReference type="SUPFAM" id="SSF50129">
    <property type="entry name" value="GroES-like"/>
    <property type="match status" value="1"/>
</dbReference>
<keyword evidence="6" id="KW-1185">Reference proteome</keyword>